<dbReference type="SUPFAM" id="SSF53098">
    <property type="entry name" value="Ribonuclease H-like"/>
    <property type="match status" value="1"/>
</dbReference>
<dbReference type="PROSITE" id="PS01321">
    <property type="entry name" value="RUVC"/>
    <property type="match status" value="1"/>
</dbReference>
<feature type="active site" evidence="13">
    <location>
        <position position="67"/>
    </location>
</feature>
<keyword evidence="8 13" id="KW-0460">Magnesium</keyword>
<evidence type="ECO:0000256" key="14">
    <source>
        <dbReference type="NCBIfam" id="TIGR00228"/>
    </source>
</evidence>
<protein>
    <recommendedName>
        <fullName evidence="13 14">Crossover junction endodeoxyribonuclease RuvC</fullName>
        <ecNumber evidence="13 14">3.1.21.10</ecNumber>
    </recommendedName>
    <alternativeName>
        <fullName evidence="13">Holliday junction nuclease RuvC</fullName>
    </alternativeName>
    <alternativeName>
        <fullName evidence="13">Holliday junction resolvase RuvC</fullName>
    </alternativeName>
</protein>
<keyword evidence="7 13" id="KW-0378">Hydrolase</keyword>
<dbReference type="NCBIfam" id="NF000711">
    <property type="entry name" value="PRK00039.2-1"/>
    <property type="match status" value="1"/>
</dbReference>
<dbReference type="InterPro" id="IPR002176">
    <property type="entry name" value="X-over_junc_endoDNase_RuvC"/>
</dbReference>
<keyword evidence="2 13" id="KW-0963">Cytoplasm</keyword>
<dbReference type="Proteomes" id="UP001321582">
    <property type="component" value="Chromosome"/>
</dbReference>
<dbReference type="FunFam" id="3.30.420.10:FF:000002">
    <property type="entry name" value="Crossover junction endodeoxyribonuclease RuvC"/>
    <property type="match status" value="1"/>
</dbReference>
<dbReference type="GO" id="GO:0006281">
    <property type="term" value="P:DNA repair"/>
    <property type="evidence" value="ECO:0007669"/>
    <property type="project" value="UniProtKB-UniRule"/>
</dbReference>
<dbReference type="KEGG" id="haby:HLVA_11720"/>
<evidence type="ECO:0000313" key="16">
    <source>
        <dbReference type="Proteomes" id="UP001321582"/>
    </source>
</evidence>
<dbReference type="GO" id="GO:0000287">
    <property type="term" value="F:magnesium ion binding"/>
    <property type="evidence" value="ECO:0007669"/>
    <property type="project" value="UniProtKB-UniRule"/>
</dbReference>
<comment type="cofactor">
    <cofactor evidence="13">
        <name>Mg(2+)</name>
        <dbReference type="ChEBI" id="CHEBI:18420"/>
    </cofactor>
    <text evidence="13">Binds 2 Mg(2+) ion per subunit.</text>
</comment>
<dbReference type="AlphaFoldDB" id="A0AAU9DEJ1"/>
<keyword evidence="3 13" id="KW-0540">Nuclease</keyword>
<dbReference type="Gene3D" id="3.30.420.10">
    <property type="entry name" value="Ribonuclease H-like superfamily/Ribonuclease H"/>
    <property type="match status" value="1"/>
</dbReference>
<evidence type="ECO:0000256" key="11">
    <source>
        <dbReference type="ARBA" id="ARBA00023204"/>
    </source>
</evidence>
<dbReference type="GO" id="GO:0048476">
    <property type="term" value="C:Holliday junction resolvase complex"/>
    <property type="evidence" value="ECO:0007669"/>
    <property type="project" value="UniProtKB-UniRule"/>
</dbReference>
<dbReference type="InterPro" id="IPR012337">
    <property type="entry name" value="RNaseH-like_sf"/>
</dbReference>
<evidence type="ECO:0000256" key="8">
    <source>
        <dbReference type="ARBA" id="ARBA00022842"/>
    </source>
</evidence>
<dbReference type="GO" id="GO:0006310">
    <property type="term" value="P:DNA recombination"/>
    <property type="evidence" value="ECO:0007669"/>
    <property type="project" value="UniProtKB-UniRule"/>
</dbReference>
<reference evidence="15 16" key="1">
    <citation type="submission" date="2022-11" db="EMBL/GenBank/DDBJ databases">
        <title>Haliovirga abyssi gen. nov., sp. nov., a mesophilic fermentative bacterium isolated from the Iheya North hydrothermal field and the proposal of Haliovirgaceae fam. nov.</title>
        <authorList>
            <person name="Miyazaki U."/>
            <person name="Tame A."/>
            <person name="Miyazaki J."/>
            <person name="Takai K."/>
            <person name="Sawayama S."/>
            <person name="Kitajima M."/>
            <person name="Okamoto A."/>
            <person name="Nakagawa S."/>
        </authorList>
    </citation>
    <scope>NUCLEOTIDE SEQUENCE [LARGE SCALE GENOMIC DNA]</scope>
    <source>
        <strain evidence="15 16">IC12</strain>
    </source>
</reference>
<comment type="function">
    <text evidence="13">The RuvA-RuvB-RuvC complex processes Holliday junction (HJ) DNA during genetic recombination and DNA repair. Endonuclease that resolves HJ intermediates. Cleaves cruciform DNA by making single-stranded nicks across the HJ at symmetrical positions within the homologous arms, yielding a 5'-phosphate and a 3'-hydroxyl group; requires a central core of homology in the junction. The consensus cleavage sequence is 5'-(A/T)TT(C/G)-3'. Cleavage occurs on the 3'-side of the TT dinucleotide at the point of strand exchange. HJ branch migration catalyzed by RuvA-RuvB allows RuvC to scan DNA until it finds its consensus sequence, where it cleaves and resolves the cruciform DNA.</text>
</comment>
<dbReference type="PRINTS" id="PR00696">
    <property type="entry name" value="RSOLVASERUVC"/>
</dbReference>
<keyword evidence="10 13" id="KW-0233">DNA recombination</keyword>
<dbReference type="HAMAP" id="MF_00034">
    <property type="entry name" value="RuvC"/>
    <property type="match status" value="1"/>
</dbReference>
<keyword evidence="6 13" id="KW-0227">DNA damage</keyword>
<keyword evidence="11 13" id="KW-0234">DNA repair</keyword>
<dbReference type="PANTHER" id="PTHR30194:SF3">
    <property type="entry name" value="CROSSOVER JUNCTION ENDODEOXYRIBONUCLEASE RUVC"/>
    <property type="match status" value="1"/>
</dbReference>
<keyword evidence="16" id="KW-1185">Reference proteome</keyword>
<feature type="binding site" evidence="13">
    <location>
        <position position="7"/>
    </location>
    <ligand>
        <name>Mg(2+)</name>
        <dbReference type="ChEBI" id="CHEBI:18420"/>
        <label>1</label>
    </ligand>
</feature>
<dbReference type="EC" id="3.1.21.10" evidence="13 14"/>
<evidence type="ECO:0000313" key="15">
    <source>
        <dbReference type="EMBL" id="BDU50603.1"/>
    </source>
</evidence>
<comment type="subunit">
    <text evidence="13">Homodimer which binds Holliday junction (HJ) DNA. The HJ becomes 2-fold symmetrical on binding to RuvC with unstacked arms; it has a different conformation from HJ DNA in complex with RuvA. In the full resolvosome a probable DNA-RuvA(4)-RuvB(12)-RuvC(2) complex forms which resolves the HJ.</text>
</comment>
<sequence length="186" mass="20970">MIVLGIDPGTAIVGYGVIEFENNKFKVLDYGCIFTSKDDEMPKRLNKIYDELETIIKLYKPDSIAIEELFYFKNSKTVISVGQARGVIVLCCERNNIESYGYTPLQVKMGVCGYGRADKKQIQEIVKKLLGLREIPKPDDAADALAIAIVHINSKNSRMESVKSNNKIPKIKSSKMTAQEYRKLLK</sequence>
<evidence type="ECO:0000256" key="12">
    <source>
        <dbReference type="ARBA" id="ARBA00029354"/>
    </source>
</evidence>
<evidence type="ECO:0000256" key="2">
    <source>
        <dbReference type="ARBA" id="ARBA00022490"/>
    </source>
</evidence>
<evidence type="ECO:0000256" key="4">
    <source>
        <dbReference type="ARBA" id="ARBA00022723"/>
    </source>
</evidence>
<dbReference type="InterPro" id="IPR020563">
    <property type="entry name" value="X-over_junc_endoDNase_Mg_BS"/>
</dbReference>
<evidence type="ECO:0000256" key="9">
    <source>
        <dbReference type="ARBA" id="ARBA00023125"/>
    </source>
</evidence>
<comment type="catalytic activity">
    <reaction evidence="12 13">
        <text>Endonucleolytic cleavage at a junction such as a reciprocal single-stranded crossover between two homologous DNA duplexes (Holliday junction).</text>
        <dbReference type="EC" id="3.1.21.10"/>
    </reaction>
</comment>
<organism evidence="15 16">
    <name type="scientific">Haliovirga abyssi</name>
    <dbReference type="NCBI Taxonomy" id="2996794"/>
    <lineage>
        <taxon>Bacteria</taxon>
        <taxon>Fusobacteriati</taxon>
        <taxon>Fusobacteriota</taxon>
        <taxon>Fusobacteriia</taxon>
        <taxon>Fusobacteriales</taxon>
        <taxon>Haliovirgaceae</taxon>
        <taxon>Haliovirga</taxon>
    </lineage>
</organism>
<feature type="active site" evidence="13">
    <location>
        <position position="7"/>
    </location>
</feature>
<dbReference type="InterPro" id="IPR036397">
    <property type="entry name" value="RNaseH_sf"/>
</dbReference>
<dbReference type="CDD" id="cd16962">
    <property type="entry name" value="RuvC"/>
    <property type="match status" value="1"/>
</dbReference>
<gene>
    <name evidence="13 15" type="primary">ruvC</name>
    <name evidence="15" type="ORF">HLVA_11720</name>
</gene>
<accession>A0AAU9DEJ1</accession>
<dbReference type="EMBL" id="AP027059">
    <property type="protein sequence ID" value="BDU50603.1"/>
    <property type="molecule type" value="Genomic_DNA"/>
</dbReference>
<name>A0AAU9DEJ1_9FUSO</name>
<evidence type="ECO:0000256" key="1">
    <source>
        <dbReference type="ARBA" id="ARBA00009518"/>
    </source>
</evidence>
<keyword evidence="4 13" id="KW-0479">Metal-binding</keyword>
<comment type="similarity">
    <text evidence="1 13">Belongs to the RuvC family.</text>
</comment>
<dbReference type="NCBIfam" id="TIGR00228">
    <property type="entry name" value="ruvC"/>
    <property type="match status" value="1"/>
</dbReference>
<comment type="subcellular location">
    <subcellularLocation>
        <location evidence="13">Cytoplasm</location>
    </subcellularLocation>
</comment>
<dbReference type="GO" id="GO:0008821">
    <property type="term" value="F:crossover junction DNA endonuclease activity"/>
    <property type="evidence" value="ECO:0007669"/>
    <property type="project" value="UniProtKB-UniRule"/>
</dbReference>
<evidence type="ECO:0000256" key="3">
    <source>
        <dbReference type="ARBA" id="ARBA00022722"/>
    </source>
</evidence>
<feature type="active site" evidence="13">
    <location>
        <position position="140"/>
    </location>
</feature>
<evidence type="ECO:0000256" key="13">
    <source>
        <dbReference type="HAMAP-Rule" id="MF_00034"/>
    </source>
</evidence>
<dbReference type="GO" id="GO:0005737">
    <property type="term" value="C:cytoplasm"/>
    <property type="evidence" value="ECO:0007669"/>
    <property type="project" value="UniProtKB-SubCell"/>
</dbReference>
<dbReference type="GO" id="GO:0003677">
    <property type="term" value="F:DNA binding"/>
    <property type="evidence" value="ECO:0007669"/>
    <property type="project" value="UniProtKB-KW"/>
</dbReference>
<keyword evidence="9 13" id="KW-0238">DNA-binding</keyword>
<evidence type="ECO:0000256" key="10">
    <source>
        <dbReference type="ARBA" id="ARBA00023172"/>
    </source>
</evidence>
<feature type="binding site" evidence="13">
    <location>
        <position position="67"/>
    </location>
    <ligand>
        <name>Mg(2+)</name>
        <dbReference type="ChEBI" id="CHEBI:18420"/>
        <label>2</label>
    </ligand>
</feature>
<evidence type="ECO:0000256" key="7">
    <source>
        <dbReference type="ARBA" id="ARBA00022801"/>
    </source>
</evidence>
<keyword evidence="5 13" id="KW-0255">Endonuclease</keyword>
<dbReference type="RefSeq" id="WP_307903467.1">
    <property type="nucleotide sequence ID" value="NZ_AP027059.1"/>
</dbReference>
<dbReference type="Pfam" id="PF02075">
    <property type="entry name" value="RuvC"/>
    <property type="match status" value="1"/>
</dbReference>
<proteinExistence type="inferred from homology"/>
<evidence type="ECO:0000256" key="6">
    <source>
        <dbReference type="ARBA" id="ARBA00022763"/>
    </source>
</evidence>
<evidence type="ECO:0000256" key="5">
    <source>
        <dbReference type="ARBA" id="ARBA00022759"/>
    </source>
</evidence>
<feature type="binding site" evidence="13">
    <location>
        <position position="140"/>
    </location>
    <ligand>
        <name>Mg(2+)</name>
        <dbReference type="ChEBI" id="CHEBI:18420"/>
        <label>1</label>
    </ligand>
</feature>
<dbReference type="PANTHER" id="PTHR30194">
    <property type="entry name" value="CROSSOVER JUNCTION ENDODEOXYRIBONUCLEASE RUVC"/>
    <property type="match status" value="1"/>
</dbReference>